<feature type="coiled-coil region" evidence="15">
    <location>
        <begin position="185"/>
        <end position="212"/>
    </location>
</feature>
<evidence type="ECO:0000256" key="11">
    <source>
        <dbReference type="ARBA" id="ARBA00022833"/>
    </source>
</evidence>
<dbReference type="AlphaFoldDB" id="A0A8S1BWS8"/>
<dbReference type="InterPro" id="IPR018514">
    <property type="entry name" value="Rabaptin_CC"/>
</dbReference>
<dbReference type="InterPro" id="IPR011011">
    <property type="entry name" value="Znf_FYVE_PHD"/>
</dbReference>
<evidence type="ECO:0000256" key="1">
    <source>
        <dbReference type="ARBA" id="ARBA00004412"/>
    </source>
</evidence>
<evidence type="ECO:0000256" key="16">
    <source>
        <dbReference type="SAM" id="MobiDB-lite"/>
    </source>
</evidence>
<keyword evidence="10 14" id="KW-0863">Zinc-finger</keyword>
<feature type="domain" description="FYVE-type" evidence="17">
    <location>
        <begin position="527"/>
        <end position="578"/>
    </location>
</feature>
<dbReference type="PROSITE" id="PS50178">
    <property type="entry name" value="ZF_FYVE"/>
    <property type="match status" value="1"/>
</dbReference>
<dbReference type="PANTHER" id="PTHR31179">
    <property type="entry name" value="RAB GTPASE-BINDING EFFECTOR PROTEIN"/>
    <property type="match status" value="1"/>
</dbReference>
<feature type="region of interest" description="Disordered" evidence="16">
    <location>
        <begin position="1"/>
        <end position="26"/>
    </location>
</feature>
<dbReference type="Pfam" id="PF01363">
    <property type="entry name" value="FYVE"/>
    <property type="match status" value="1"/>
</dbReference>
<dbReference type="Proteomes" id="UP000494106">
    <property type="component" value="Unassembled WGS sequence"/>
</dbReference>
<dbReference type="OrthoDB" id="79940at2759"/>
<dbReference type="GO" id="GO:0006897">
    <property type="term" value="P:endocytosis"/>
    <property type="evidence" value="ECO:0007669"/>
    <property type="project" value="UniProtKB-KW"/>
</dbReference>
<feature type="coiled-coil region" evidence="15">
    <location>
        <begin position="238"/>
        <end position="357"/>
    </location>
</feature>
<keyword evidence="9" id="KW-0967">Endosome</keyword>
<dbReference type="Pfam" id="PF09311">
    <property type="entry name" value="Rab5-bind"/>
    <property type="match status" value="1"/>
</dbReference>
<dbReference type="GO" id="GO:0008270">
    <property type="term" value="F:zinc ion binding"/>
    <property type="evidence" value="ECO:0007669"/>
    <property type="project" value="UniProtKB-KW"/>
</dbReference>
<dbReference type="GO" id="GO:0015031">
    <property type="term" value="P:protein transport"/>
    <property type="evidence" value="ECO:0007669"/>
    <property type="project" value="UniProtKB-KW"/>
</dbReference>
<dbReference type="Gene3D" id="1.20.5.730">
    <property type="entry name" value="Single helix bin"/>
    <property type="match status" value="1"/>
</dbReference>
<evidence type="ECO:0000256" key="12">
    <source>
        <dbReference type="ARBA" id="ARBA00022927"/>
    </source>
</evidence>
<comment type="caution">
    <text evidence="18">The sequence shown here is derived from an EMBL/GenBank/DDBJ whole genome shotgun (WGS) entry which is preliminary data.</text>
</comment>
<feature type="coiled-coil region" evidence="15">
    <location>
        <begin position="418"/>
        <end position="497"/>
    </location>
</feature>
<keyword evidence="11" id="KW-0862">Zinc</keyword>
<keyword evidence="4" id="KW-0813">Transport</keyword>
<evidence type="ECO:0000256" key="4">
    <source>
        <dbReference type="ARBA" id="ARBA00022448"/>
    </source>
</evidence>
<sequence>MSSETTESAKVEAAGERNGPAPDKTRRLLEEEFNIQRAKMKELFLQKEDDMRKMLQEKEQLESEILGLRAECQQLQTLNENQKSEMQNLQLLVSVLCCITVIFDQGITYQTVEALSSGTEEVRRLRARNMELEQHLNQLRQQQQEVSLAPATFVRTLARKLGAEAEEQPQPRKNVEDNELLRSIIEPLEMEIAALKNKLRETDAQLQDALAKVKASSAAPSGDTKQEPEHVARQCDMCANYEKQLVSEQAKADASKDRASTLELALKQATEELEGVRSLHDETVRSWHTERAASGQQLQELQAAVEQLRQVLQQRAAAADQASQRALLTVTELTVERETLHKKLDSLERDNAMLIGQYTKKAAEMQNEVIDLPDNVEELQEHMLRLREQLIFCQIGREEAVESERELRTQLLEQGALFHQQEAQLSDLRQRLSEAGQEVDRLQTEHEQMKELGDKLRHSNDMIEQLLEDKKRLQGEVHEVRNRVSVLQQELDNSEKVQQDFVRLSQSLQVQLQRIREADTEVRWQHADDVHDCPSCHTHLPNIKKKVHCRHCGRIFCGACVSHVVESGPRRAPSRVCSHRPAALARLAPPPHTGGEGGGHCCSRTPRPTSAPTRRARPTSAAPAHCGGGGDTAAAGRRALLQHRPAALARLAPPSHTGGEGGDTAAAGRRALLQHRPAALARLAPPPHTGGEGGGGTAAAGRRALLQHRPAALARLAPPSHTGGEGGDTAAAGRRALLQHRPAALARLAPPSHTGGEGGDTAAAGRRALLQHRPAALARLAPPPHTGGGALLLRPTAAPLRQDKLTYCHDT</sequence>
<dbReference type="InterPro" id="IPR015390">
    <property type="entry name" value="Rabaptin_Rab5-bd_dom"/>
</dbReference>
<evidence type="ECO:0000313" key="18">
    <source>
        <dbReference type="EMBL" id="CAB3261860.1"/>
    </source>
</evidence>
<keyword evidence="7" id="KW-0254">Endocytosis</keyword>
<protein>
    <recommendedName>
        <fullName evidence="17">FYVE-type domain-containing protein</fullName>
    </recommendedName>
</protein>
<evidence type="ECO:0000256" key="8">
    <source>
        <dbReference type="ARBA" id="ARBA00022723"/>
    </source>
</evidence>
<evidence type="ECO:0000256" key="5">
    <source>
        <dbReference type="ARBA" id="ARBA00022490"/>
    </source>
</evidence>
<dbReference type="Gene3D" id="3.30.40.10">
    <property type="entry name" value="Zinc/RING finger domain, C3HC4 (zinc finger)"/>
    <property type="match status" value="1"/>
</dbReference>
<keyword evidence="5" id="KW-0963">Cytoplasm</keyword>
<name>A0A8S1BWS8_ARCPL</name>
<keyword evidence="6" id="KW-0597">Phosphoprotein</keyword>
<dbReference type="PANTHER" id="PTHR31179:SF7">
    <property type="entry name" value="FYVE-TYPE DOMAIN-CONTAINING PROTEIN"/>
    <property type="match status" value="1"/>
</dbReference>
<keyword evidence="8" id="KW-0479">Metal-binding</keyword>
<evidence type="ECO:0000256" key="3">
    <source>
        <dbReference type="ARBA" id="ARBA00006603"/>
    </source>
</evidence>
<evidence type="ECO:0000256" key="9">
    <source>
        <dbReference type="ARBA" id="ARBA00022753"/>
    </source>
</evidence>
<keyword evidence="12" id="KW-0653">Protein transport</keyword>
<dbReference type="GO" id="GO:0005096">
    <property type="term" value="F:GTPase activator activity"/>
    <property type="evidence" value="ECO:0007669"/>
    <property type="project" value="InterPro"/>
</dbReference>
<comment type="subcellular location">
    <subcellularLocation>
        <location evidence="2">Cytoplasm</location>
    </subcellularLocation>
    <subcellularLocation>
        <location evidence="1">Early endosome</location>
    </subcellularLocation>
</comment>
<dbReference type="InterPro" id="IPR003914">
    <property type="entry name" value="Rabaptin"/>
</dbReference>
<feature type="region of interest" description="Disordered" evidence="16">
    <location>
        <begin position="586"/>
        <end position="633"/>
    </location>
</feature>
<evidence type="ECO:0000256" key="2">
    <source>
        <dbReference type="ARBA" id="ARBA00004496"/>
    </source>
</evidence>
<evidence type="ECO:0000256" key="6">
    <source>
        <dbReference type="ARBA" id="ARBA00022553"/>
    </source>
</evidence>
<keyword evidence="19" id="KW-1185">Reference proteome</keyword>
<dbReference type="GO" id="GO:0008083">
    <property type="term" value="F:growth factor activity"/>
    <property type="evidence" value="ECO:0007669"/>
    <property type="project" value="InterPro"/>
</dbReference>
<reference evidence="18 19" key="1">
    <citation type="submission" date="2020-04" db="EMBL/GenBank/DDBJ databases">
        <authorList>
            <person name="Wallbank WR R."/>
            <person name="Pardo Diaz C."/>
            <person name="Kozak K."/>
            <person name="Martin S."/>
            <person name="Jiggins C."/>
            <person name="Moest M."/>
            <person name="Warren A I."/>
            <person name="Byers J.R.P. K."/>
            <person name="Montejo-Kovacevich G."/>
            <person name="Yen C E."/>
        </authorList>
    </citation>
    <scope>NUCLEOTIDE SEQUENCE [LARGE SCALE GENOMIC DNA]</scope>
</reference>
<feature type="coiled-coil region" evidence="15">
    <location>
        <begin position="44"/>
        <end position="149"/>
    </location>
</feature>
<keyword evidence="13 15" id="KW-0175">Coiled coil</keyword>
<dbReference type="InterPro" id="IPR000306">
    <property type="entry name" value="Znf_FYVE"/>
</dbReference>
<evidence type="ECO:0000256" key="14">
    <source>
        <dbReference type="PROSITE-ProRule" id="PRU00091"/>
    </source>
</evidence>
<comment type="similarity">
    <text evidence="3">Belongs to the rabaptin family.</text>
</comment>
<accession>A0A8S1BWS8</accession>
<evidence type="ECO:0000256" key="13">
    <source>
        <dbReference type="ARBA" id="ARBA00023054"/>
    </source>
</evidence>
<dbReference type="SMART" id="SM00064">
    <property type="entry name" value="FYVE"/>
    <property type="match status" value="1"/>
</dbReference>
<dbReference type="InterPro" id="IPR017455">
    <property type="entry name" value="Znf_FYVE-rel"/>
</dbReference>
<evidence type="ECO:0000256" key="7">
    <source>
        <dbReference type="ARBA" id="ARBA00022583"/>
    </source>
</evidence>
<dbReference type="InterPro" id="IPR013083">
    <property type="entry name" value="Znf_RING/FYVE/PHD"/>
</dbReference>
<organism evidence="18 19">
    <name type="scientific">Arctia plantaginis</name>
    <name type="common">Wood tiger moth</name>
    <name type="synonym">Phalaena plantaginis</name>
    <dbReference type="NCBI Taxonomy" id="874455"/>
    <lineage>
        <taxon>Eukaryota</taxon>
        <taxon>Metazoa</taxon>
        <taxon>Ecdysozoa</taxon>
        <taxon>Arthropoda</taxon>
        <taxon>Hexapoda</taxon>
        <taxon>Insecta</taxon>
        <taxon>Pterygota</taxon>
        <taxon>Neoptera</taxon>
        <taxon>Endopterygota</taxon>
        <taxon>Lepidoptera</taxon>
        <taxon>Glossata</taxon>
        <taxon>Ditrysia</taxon>
        <taxon>Noctuoidea</taxon>
        <taxon>Erebidae</taxon>
        <taxon>Arctiinae</taxon>
        <taxon>Arctia</taxon>
    </lineage>
</organism>
<dbReference type="FunFam" id="1.20.5.730:FF:000005">
    <property type="entry name" value="RABaptiN (Rab effector)"/>
    <property type="match status" value="1"/>
</dbReference>
<evidence type="ECO:0000259" key="17">
    <source>
        <dbReference type="PROSITE" id="PS50178"/>
    </source>
</evidence>
<dbReference type="GO" id="GO:0005769">
    <property type="term" value="C:early endosome"/>
    <property type="evidence" value="ECO:0007669"/>
    <property type="project" value="UniProtKB-SubCell"/>
</dbReference>
<evidence type="ECO:0000256" key="10">
    <source>
        <dbReference type="ARBA" id="ARBA00022771"/>
    </source>
</evidence>
<proteinExistence type="inferred from homology"/>
<gene>
    <name evidence="18" type="ORF">APLA_LOCUS18210</name>
</gene>
<dbReference type="Pfam" id="PF03528">
    <property type="entry name" value="Rabaptin"/>
    <property type="match status" value="1"/>
</dbReference>
<feature type="compositionally biased region" description="Low complexity" evidence="16">
    <location>
        <begin position="603"/>
        <end position="625"/>
    </location>
</feature>
<evidence type="ECO:0000256" key="15">
    <source>
        <dbReference type="SAM" id="Coils"/>
    </source>
</evidence>
<evidence type="ECO:0000313" key="19">
    <source>
        <dbReference type="Proteomes" id="UP000494106"/>
    </source>
</evidence>
<dbReference type="SUPFAM" id="SSF57903">
    <property type="entry name" value="FYVE/PHD zinc finger"/>
    <property type="match status" value="1"/>
</dbReference>
<dbReference type="SUPFAM" id="SSF103652">
    <property type="entry name" value="G protein-binding domain"/>
    <property type="match status" value="1"/>
</dbReference>
<dbReference type="EMBL" id="CADEBC010000858">
    <property type="protein sequence ID" value="CAB3261860.1"/>
    <property type="molecule type" value="Genomic_DNA"/>
</dbReference>